<organism evidence="2 3">
    <name type="scientific">Sphingomonas montanisoli</name>
    <dbReference type="NCBI Taxonomy" id="2606412"/>
    <lineage>
        <taxon>Bacteria</taxon>
        <taxon>Pseudomonadati</taxon>
        <taxon>Pseudomonadota</taxon>
        <taxon>Alphaproteobacteria</taxon>
        <taxon>Sphingomonadales</taxon>
        <taxon>Sphingomonadaceae</taxon>
        <taxon>Sphingomonas</taxon>
    </lineage>
</organism>
<evidence type="ECO:0000313" key="2">
    <source>
        <dbReference type="EMBL" id="TZG26504.1"/>
    </source>
</evidence>
<dbReference type="EMBL" id="VTOU01000003">
    <property type="protein sequence ID" value="TZG26504.1"/>
    <property type="molecule type" value="Genomic_DNA"/>
</dbReference>
<dbReference type="Proteomes" id="UP000322077">
    <property type="component" value="Unassembled WGS sequence"/>
</dbReference>
<keyword evidence="3" id="KW-1185">Reference proteome</keyword>
<evidence type="ECO:0008006" key="4">
    <source>
        <dbReference type="Google" id="ProtNLM"/>
    </source>
</evidence>
<reference evidence="2 3" key="1">
    <citation type="submission" date="2019-08" db="EMBL/GenBank/DDBJ databases">
        <authorList>
            <person name="Wang G."/>
            <person name="Xu Z."/>
        </authorList>
    </citation>
    <scope>NUCLEOTIDE SEQUENCE [LARGE SCALE GENOMIC DNA]</scope>
    <source>
        <strain evidence="2 3">ZX</strain>
    </source>
</reference>
<protein>
    <recommendedName>
        <fullName evidence="4">HK97 gp10 family phage protein</fullName>
    </recommendedName>
</protein>
<dbReference type="RefSeq" id="WP_149523306.1">
    <property type="nucleotide sequence ID" value="NZ_VTOU01000003.1"/>
</dbReference>
<evidence type="ECO:0000313" key="3">
    <source>
        <dbReference type="Proteomes" id="UP000322077"/>
    </source>
</evidence>
<gene>
    <name evidence="2" type="ORF">FYJ91_16415</name>
</gene>
<comment type="caution">
    <text evidence="2">The sequence shown here is derived from an EMBL/GenBank/DDBJ whole genome shotgun (WGS) entry which is preliminary data.</text>
</comment>
<evidence type="ECO:0000256" key="1">
    <source>
        <dbReference type="SAM" id="MobiDB-lite"/>
    </source>
</evidence>
<name>A0A5D9C429_9SPHN</name>
<dbReference type="AlphaFoldDB" id="A0A5D9C429"/>
<sequence>MPREIVKLEGFRELEVALKELPKAAGKSVLRRIARRALQLFIEAVRRLAPVGGSADEGRTPGVLRESYVIGSRLTRRQRRDAKREGKSSIELYAGTSDPAGVQQEFGNVNHRAQPHARPAWDQTKQDMLDLVGTDLGAEIEKTRTRLAKKVARIAAKNGG</sequence>
<accession>A0A5D9C429</accession>
<proteinExistence type="predicted"/>
<feature type="region of interest" description="Disordered" evidence="1">
    <location>
        <begin position="75"/>
        <end position="94"/>
    </location>
</feature>